<organism evidence="2 3">
    <name type="scientific">Lysobacter yangpyeongensis</name>
    <dbReference type="NCBI Taxonomy" id="346182"/>
    <lineage>
        <taxon>Bacteria</taxon>
        <taxon>Pseudomonadati</taxon>
        <taxon>Pseudomonadota</taxon>
        <taxon>Gammaproteobacteria</taxon>
        <taxon>Lysobacterales</taxon>
        <taxon>Lysobacteraceae</taxon>
        <taxon>Lysobacter</taxon>
    </lineage>
</organism>
<name>A0ABW0SIY4_9GAMM</name>
<feature type="region of interest" description="Disordered" evidence="1">
    <location>
        <begin position="34"/>
        <end position="77"/>
    </location>
</feature>
<dbReference type="Proteomes" id="UP001596036">
    <property type="component" value="Unassembled WGS sequence"/>
</dbReference>
<accession>A0ABW0SIY4</accession>
<evidence type="ECO:0000256" key="1">
    <source>
        <dbReference type="SAM" id="MobiDB-lite"/>
    </source>
</evidence>
<dbReference type="EMBL" id="JBHSNM010000001">
    <property type="protein sequence ID" value="MFC5568831.1"/>
    <property type="molecule type" value="Genomic_DNA"/>
</dbReference>
<keyword evidence="3" id="KW-1185">Reference proteome</keyword>
<sequence length="206" mass="21210">MAYAGYSGRWTPDSEANAKIAKKLRKQMRARMAKLMPATPPPGGGPGGGGPGGGMPGGGMPGGGMSGGGPKEAPPVMPDMPTPSAVGLLRPEMDFAAPLEGDLFILQDEGMIALGKDADHPVILPYERGAIDLGSDGLTTLAMLSSGELVIEFHTNDGVAITHTYSLEGGGTQLRVRTHVAGGQIPIPGGLDLERLYNRVQTTMPP</sequence>
<comment type="caution">
    <text evidence="2">The sequence shown here is derived from an EMBL/GenBank/DDBJ whole genome shotgun (WGS) entry which is preliminary data.</text>
</comment>
<gene>
    <name evidence="2" type="ORF">ACFPN1_01970</name>
</gene>
<proteinExistence type="predicted"/>
<evidence type="ECO:0000313" key="3">
    <source>
        <dbReference type="Proteomes" id="UP001596036"/>
    </source>
</evidence>
<evidence type="ECO:0000313" key="2">
    <source>
        <dbReference type="EMBL" id="MFC5568831.1"/>
    </source>
</evidence>
<feature type="compositionally biased region" description="Gly residues" evidence="1">
    <location>
        <begin position="45"/>
        <end position="70"/>
    </location>
</feature>
<dbReference type="RefSeq" id="WP_386752527.1">
    <property type="nucleotide sequence ID" value="NZ_JBHSNM010000001.1"/>
</dbReference>
<protein>
    <submittedName>
        <fullName evidence="2">Uncharacterized protein</fullName>
    </submittedName>
</protein>
<reference evidence="3" key="1">
    <citation type="journal article" date="2019" name="Int. J. Syst. Evol. Microbiol.">
        <title>The Global Catalogue of Microorganisms (GCM) 10K type strain sequencing project: providing services to taxonomists for standard genome sequencing and annotation.</title>
        <authorList>
            <consortium name="The Broad Institute Genomics Platform"/>
            <consortium name="The Broad Institute Genome Sequencing Center for Infectious Disease"/>
            <person name="Wu L."/>
            <person name="Ma J."/>
        </authorList>
    </citation>
    <scope>NUCLEOTIDE SEQUENCE [LARGE SCALE GENOMIC DNA]</scope>
    <source>
        <strain evidence="3">KACC 11407</strain>
    </source>
</reference>